<gene>
    <name evidence="11" type="ORF">M378DRAFT_23657</name>
</gene>
<keyword evidence="10" id="KW-0812">Transmembrane</keyword>
<keyword evidence="10" id="KW-1133">Transmembrane helix</keyword>
<dbReference type="GO" id="GO:0016705">
    <property type="term" value="F:oxidoreductase activity, acting on paired donors, with incorporation or reduction of molecular oxygen"/>
    <property type="evidence" value="ECO:0007669"/>
    <property type="project" value="InterPro"/>
</dbReference>
<accession>A0A0C2TGV4</accession>
<dbReference type="EMBL" id="KN818238">
    <property type="protein sequence ID" value="KIL66139.1"/>
    <property type="molecule type" value="Genomic_DNA"/>
</dbReference>
<dbReference type="GO" id="GO:0020037">
    <property type="term" value="F:heme binding"/>
    <property type="evidence" value="ECO:0007669"/>
    <property type="project" value="InterPro"/>
</dbReference>
<dbReference type="PRINTS" id="PR00463">
    <property type="entry name" value="EP450I"/>
</dbReference>
<evidence type="ECO:0000256" key="10">
    <source>
        <dbReference type="SAM" id="Phobius"/>
    </source>
</evidence>
<evidence type="ECO:0000256" key="1">
    <source>
        <dbReference type="ARBA" id="ARBA00001971"/>
    </source>
</evidence>
<comment type="pathway">
    <text evidence="2">Secondary metabolite biosynthesis.</text>
</comment>
<protein>
    <recommendedName>
        <fullName evidence="13">Cytochrome P450</fullName>
    </recommendedName>
</protein>
<keyword evidence="12" id="KW-1185">Reference proteome</keyword>
<dbReference type="Gene3D" id="1.10.630.10">
    <property type="entry name" value="Cytochrome P450"/>
    <property type="match status" value="1"/>
</dbReference>
<dbReference type="AlphaFoldDB" id="A0A0C2TGV4"/>
<proteinExistence type="inferred from homology"/>
<keyword evidence="4 9" id="KW-0349">Heme</keyword>
<dbReference type="CDD" id="cd11065">
    <property type="entry name" value="CYP64-like"/>
    <property type="match status" value="1"/>
</dbReference>
<dbReference type="InParanoid" id="A0A0C2TGV4"/>
<dbReference type="PANTHER" id="PTHR46300">
    <property type="entry name" value="P450, PUTATIVE (EUROFUNG)-RELATED-RELATED"/>
    <property type="match status" value="1"/>
</dbReference>
<dbReference type="InterPro" id="IPR050364">
    <property type="entry name" value="Cytochrome_P450_fung"/>
</dbReference>
<evidence type="ECO:0000256" key="9">
    <source>
        <dbReference type="PIRSR" id="PIRSR602401-1"/>
    </source>
</evidence>
<dbReference type="GO" id="GO:0004497">
    <property type="term" value="F:monooxygenase activity"/>
    <property type="evidence" value="ECO:0007669"/>
    <property type="project" value="UniProtKB-KW"/>
</dbReference>
<evidence type="ECO:0000256" key="2">
    <source>
        <dbReference type="ARBA" id="ARBA00005179"/>
    </source>
</evidence>
<evidence type="ECO:0000256" key="6">
    <source>
        <dbReference type="ARBA" id="ARBA00023002"/>
    </source>
</evidence>
<keyword evidence="7 9" id="KW-0408">Iron</keyword>
<organism evidence="11 12">
    <name type="scientific">Amanita muscaria (strain Koide BX008)</name>
    <dbReference type="NCBI Taxonomy" id="946122"/>
    <lineage>
        <taxon>Eukaryota</taxon>
        <taxon>Fungi</taxon>
        <taxon>Dikarya</taxon>
        <taxon>Basidiomycota</taxon>
        <taxon>Agaricomycotina</taxon>
        <taxon>Agaricomycetes</taxon>
        <taxon>Agaricomycetidae</taxon>
        <taxon>Agaricales</taxon>
        <taxon>Pluteineae</taxon>
        <taxon>Amanitaceae</taxon>
        <taxon>Amanita</taxon>
    </lineage>
</organism>
<dbReference type="PANTHER" id="PTHR46300:SF7">
    <property type="entry name" value="P450, PUTATIVE (EUROFUNG)-RELATED"/>
    <property type="match status" value="1"/>
</dbReference>
<feature type="binding site" description="axial binding residue" evidence="9">
    <location>
        <position position="457"/>
    </location>
    <ligand>
        <name>heme</name>
        <dbReference type="ChEBI" id="CHEBI:30413"/>
    </ligand>
    <ligandPart>
        <name>Fe</name>
        <dbReference type="ChEBI" id="CHEBI:18248"/>
    </ligandPart>
</feature>
<feature type="transmembrane region" description="Helical" evidence="10">
    <location>
        <begin position="20"/>
        <end position="44"/>
    </location>
</feature>
<keyword evidence="10" id="KW-0472">Membrane</keyword>
<dbReference type="InterPro" id="IPR002401">
    <property type="entry name" value="Cyt_P450_E_grp-I"/>
</dbReference>
<evidence type="ECO:0000256" key="3">
    <source>
        <dbReference type="ARBA" id="ARBA00010617"/>
    </source>
</evidence>
<keyword evidence="5 9" id="KW-0479">Metal-binding</keyword>
<evidence type="ECO:0000256" key="7">
    <source>
        <dbReference type="ARBA" id="ARBA00023004"/>
    </source>
</evidence>
<evidence type="ECO:0000313" key="11">
    <source>
        <dbReference type="EMBL" id="KIL66139.1"/>
    </source>
</evidence>
<dbReference type="Proteomes" id="UP000054549">
    <property type="component" value="Unassembled WGS sequence"/>
</dbReference>
<dbReference type="InterPro" id="IPR036396">
    <property type="entry name" value="Cyt_P450_sf"/>
</dbReference>
<evidence type="ECO:0000313" key="12">
    <source>
        <dbReference type="Proteomes" id="UP000054549"/>
    </source>
</evidence>
<comment type="similarity">
    <text evidence="3">Belongs to the cytochrome P450 family.</text>
</comment>
<dbReference type="STRING" id="946122.A0A0C2TGV4"/>
<dbReference type="InterPro" id="IPR001128">
    <property type="entry name" value="Cyt_P450"/>
</dbReference>
<reference evidence="11 12" key="1">
    <citation type="submission" date="2014-04" db="EMBL/GenBank/DDBJ databases">
        <title>Evolutionary Origins and Diversification of the Mycorrhizal Mutualists.</title>
        <authorList>
            <consortium name="DOE Joint Genome Institute"/>
            <consortium name="Mycorrhizal Genomics Consortium"/>
            <person name="Kohler A."/>
            <person name="Kuo A."/>
            <person name="Nagy L.G."/>
            <person name="Floudas D."/>
            <person name="Copeland A."/>
            <person name="Barry K.W."/>
            <person name="Cichocki N."/>
            <person name="Veneault-Fourrey C."/>
            <person name="LaButti K."/>
            <person name="Lindquist E.A."/>
            <person name="Lipzen A."/>
            <person name="Lundell T."/>
            <person name="Morin E."/>
            <person name="Murat C."/>
            <person name="Riley R."/>
            <person name="Ohm R."/>
            <person name="Sun H."/>
            <person name="Tunlid A."/>
            <person name="Henrissat B."/>
            <person name="Grigoriev I.V."/>
            <person name="Hibbett D.S."/>
            <person name="Martin F."/>
        </authorList>
    </citation>
    <scope>NUCLEOTIDE SEQUENCE [LARGE SCALE GENOMIC DNA]</scope>
    <source>
        <strain evidence="11 12">Koide BX008</strain>
    </source>
</reference>
<dbReference type="GO" id="GO:0005506">
    <property type="term" value="F:iron ion binding"/>
    <property type="evidence" value="ECO:0007669"/>
    <property type="project" value="InterPro"/>
</dbReference>
<dbReference type="PRINTS" id="PR00385">
    <property type="entry name" value="P450"/>
</dbReference>
<comment type="cofactor">
    <cofactor evidence="1 9">
        <name>heme</name>
        <dbReference type="ChEBI" id="CHEBI:30413"/>
    </cofactor>
</comment>
<dbReference type="SUPFAM" id="SSF48264">
    <property type="entry name" value="Cytochrome P450"/>
    <property type="match status" value="1"/>
</dbReference>
<keyword evidence="6" id="KW-0560">Oxidoreductase</keyword>
<dbReference type="Pfam" id="PF00067">
    <property type="entry name" value="p450"/>
    <property type="match status" value="1"/>
</dbReference>
<keyword evidence="8" id="KW-0503">Monooxygenase</keyword>
<name>A0A0C2TGV4_AMAMK</name>
<sequence>MVHVGSNSTHNTSPHLEFMLLNLAAHQVVLVLGLLGVSTLLHLFGTRRQRVPYPPGPKGLPLIGNLLDIPTSKGWLAYMKMGKELSSDILHFSAFGNHIIVLNSLEDSVELLEKRASIYSDRPYAPVLDLMGWTWFLPLLPYGDIWRHTRRIFHQRFRKDVAHHFQPLQLKKVKELLLSLYSSMDEPIPHFQAIGGAINMQIAYDIDIKPPNDHYYNLAEKAVAGGAEVFLPGAALMNEMPFLRYLPSWVPGIGFQKAAAVKTLTDQMRHDTYAHTRGEMAKGHYTSLLAQLLEENDAAGGSEEQEEVVKGAATSIYAAGTDTIACAVQTFFYQMALHPEIQRKAQTEIDLVIGTHRLPDFNDRPSLPYTDAIYHELLRLRPIFPMNLPHASIADDIYKGYFIPKGSMVFANFWTITRDENRFPDANKCLPERFLDQNGQLKDDMTSWIYGFGRRICPGRHLASSMLWLTFASVLATFNIHKSEGDTGNEEEVEAAYSATAISHPDFKCTLTPRSQEAIRLIHESN</sequence>
<evidence type="ECO:0000256" key="5">
    <source>
        <dbReference type="ARBA" id="ARBA00022723"/>
    </source>
</evidence>
<dbReference type="OrthoDB" id="2789670at2759"/>
<evidence type="ECO:0000256" key="8">
    <source>
        <dbReference type="ARBA" id="ARBA00023033"/>
    </source>
</evidence>
<evidence type="ECO:0008006" key="13">
    <source>
        <dbReference type="Google" id="ProtNLM"/>
    </source>
</evidence>
<dbReference type="HOGENOM" id="CLU_001570_2_3_1"/>
<evidence type="ECO:0000256" key="4">
    <source>
        <dbReference type="ARBA" id="ARBA00022617"/>
    </source>
</evidence>